<dbReference type="AlphaFoldDB" id="A0A5C6U387"/>
<organism evidence="1 2">
    <name type="scientific">Piscinibacter aquaticus</name>
    <dbReference type="NCBI Taxonomy" id="392597"/>
    <lineage>
        <taxon>Bacteria</taxon>
        <taxon>Pseudomonadati</taxon>
        <taxon>Pseudomonadota</taxon>
        <taxon>Betaproteobacteria</taxon>
        <taxon>Burkholderiales</taxon>
        <taxon>Sphaerotilaceae</taxon>
        <taxon>Piscinibacter</taxon>
    </lineage>
</organism>
<dbReference type="Proteomes" id="UP000321832">
    <property type="component" value="Unassembled WGS sequence"/>
</dbReference>
<sequence>MSSPTKLAPGASAEAIRAQLGEPTGRYAMPGGTTRLEYARGPFGRETWMVDVDAGGTLVKATQVLNEATFATIKLGMTRDEVLRTIGRPSKLGYVGWQKQTVWNYRYASPFCQWFQVGLGADGIVQDTGFGPDPLCDDVDVPHLGLLRIR</sequence>
<evidence type="ECO:0000313" key="1">
    <source>
        <dbReference type="EMBL" id="TXC66461.1"/>
    </source>
</evidence>
<protein>
    <submittedName>
        <fullName evidence="1">Outer membrane protein assembly factor BamE</fullName>
    </submittedName>
</protein>
<reference evidence="1 2" key="1">
    <citation type="submission" date="2019-08" db="EMBL/GenBank/DDBJ databases">
        <authorList>
            <person name="Khan S.A."/>
            <person name="Jeon C.O."/>
            <person name="Jeong S.E."/>
        </authorList>
    </citation>
    <scope>NUCLEOTIDE SEQUENCE [LARGE SCALE GENOMIC DNA]</scope>
    <source>
        <strain evidence="2">IMCC1728</strain>
    </source>
</reference>
<gene>
    <name evidence="1" type="ORF">FSC37_13265</name>
</gene>
<comment type="caution">
    <text evidence="1">The sequence shown here is derived from an EMBL/GenBank/DDBJ whole genome shotgun (WGS) entry which is preliminary data.</text>
</comment>
<keyword evidence="2" id="KW-1185">Reference proteome</keyword>
<evidence type="ECO:0000313" key="2">
    <source>
        <dbReference type="Proteomes" id="UP000321832"/>
    </source>
</evidence>
<accession>A0A5C6U387</accession>
<dbReference type="EMBL" id="VOPW01000001">
    <property type="protein sequence ID" value="TXC66461.1"/>
    <property type="molecule type" value="Genomic_DNA"/>
</dbReference>
<name>A0A5C6U387_9BURK</name>
<proteinExistence type="predicted"/>